<evidence type="ECO:0000313" key="2">
    <source>
        <dbReference type="EMBL" id="MPD02355.1"/>
    </source>
</evidence>
<reference evidence="2 3" key="1">
    <citation type="submission" date="2019-05" db="EMBL/GenBank/DDBJ databases">
        <title>Another draft genome of Portunus trituberculatus and its Hox gene families provides insights of decapod evolution.</title>
        <authorList>
            <person name="Jeong J.-H."/>
            <person name="Song I."/>
            <person name="Kim S."/>
            <person name="Choi T."/>
            <person name="Kim D."/>
            <person name="Ryu S."/>
            <person name="Kim W."/>
        </authorList>
    </citation>
    <scope>NUCLEOTIDE SEQUENCE [LARGE SCALE GENOMIC DNA]</scope>
    <source>
        <tissue evidence="2">Muscle</tissue>
    </source>
</reference>
<dbReference type="Proteomes" id="UP000324222">
    <property type="component" value="Unassembled WGS sequence"/>
</dbReference>
<dbReference type="EMBL" id="VSRR010131056">
    <property type="protein sequence ID" value="MPD02355.1"/>
    <property type="molecule type" value="Genomic_DNA"/>
</dbReference>
<evidence type="ECO:0000256" key="1">
    <source>
        <dbReference type="SAM" id="MobiDB-lite"/>
    </source>
</evidence>
<keyword evidence="3" id="KW-1185">Reference proteome</keyword>
<accession>A0A5B7KCN9</accession>
<name>A0A5B7KCN9_PORTR</name>
<organism evidence="2 3">
    <name type="scientific">Portunus trituberculatus</name>
    <name type="common">Swimming crab</name>
    <name type="synonym">Neptunus trituberculatus</name>
    <dbReference type="NCBI Taxonomy" id="210409"/>
    <lineage>
        <taxon>Eukaryota</taxon>
        <taxon>Metazoa</taxon>
        <taxon>Ecdysozoa</taxon>
        <taxon>Arthropoda</taxon>
        <taxon>Crustacea</taxon>
        <taxon>Multicrustacea</taxon>
        <taxon>Malacostraca</taxon>
        <taxon>Eumalacostraca</taxon>
        <taxon>Eucarida</taxon>
        <taxon>Decapoda</taxon>
        <taxon>Pleocyemata</taxon>
        <taxon>Brachyura</taxon>
        <taxon>Eubrachyura</taxon>
        <taxon>Portunoidea</taxon>
        <taxon>Portunidae</taxon>
        <taxon>Portuninae</taxon>
        <taxon>Portunus</taxon>
    </lineage>
</organism>
<gene>
    <name evidence="2" type="ORF">E2C01_097933</name>
</gene>
<dbReference type="AlphaFoldDB" id="A0A5B7KCN9"/>
<protein>
    <submittedName>
        <fullName evidence="2">Uncharacterized protein</fullName>
    </submittedName>
</protein>
<sequence length="110" mass="12729">MLQQCSASLHQHTTSTRNTRQRKSTALRKGRSVVINYYIIATYHRHLPYLITSLRGNHHHHRPTLLTPAFPRCSASLASHLSPFLTTTLQQLQHRYAPKLFITKIHHNNS</sequence>
<comment type="caution">
    <text evidence="2">The sequence shown here is derived from an EMBL/GenBank/DDBJ whole genome shotgun (WGS) entry which is preliminary data.</text>
</comment>
<feature type="region of interest" description="Disordered" evidence="1">
    <location>
        <begin position="1"/>
        <end position="27"/>
    </location>
</feature>
<evidence type="ECO:0000313" key="3">
    <source>
        <dbReference type="Proteomes" id="UP000324222"/>
    </source>
</evidence>
<proteinExistence type="predicted"/>
<feature type="compositionally biased region" description="Polar residues" evidence="1">
    <location>
        <begin position="1"/>
        <end position="18"/>
    </location>
</feature>